<dbReference type="PANTHER" id="PTHR12317:SF63">
    <property type="entry name" value="DIACYLGLYCEROL O-ACYLTRANSFERASE 2"/>
    <property type="match status" value="1"/>
</dbReference>
<feature type="transmembrane region" description="Helical" evidence="11">
    <location>
        <begin position="5"/>
        <end position="24"/>
    </location>
</feature>
<evidence type="ECO:0000313" key="13">
    <source>
        <dbReference type="Proteomes" id="UP001465755"/>
    </source>
</evidence>
<evidence type="ECO:0000256" key="4">
    <source>
        <dbReference type="ARBA" id="ARBA00022679"/>
    </source>
</evidence>
<keyword evidence="8" id="KW-0443">Lipid metabolism</keyword>
<dbReference type="Pfam" id="PF03982">
    <property type="entry name" value="DAGAT"/>
    <property type="match status" value="1"/>
</dbReference>
<evidence type="ECO:0000256" key="8">
    <source>
        <dbReference type="ARBA" id="ARBA00023098"/>
    </source>
</evidence>
<evidence type="ECO:0000256" key="6">
    <source>
        <dbReference type="ARBA" id="ARBA00022824"/>
    </source>
</evidence>
<keyword evidence="3" id="KW-0444">Lipid biosynthesis</keyword>
<dbReference type="GO" id="GO:0019432">
    <property type="term" value="P:triglyceride biosynthetic process"/>
    <property type="evidence" value="ECO:0007669"/>
    <property type="project" value="TreeGrafter"/>
</dbReference>
<dbReference type="AlphaFoldDB" id="A0AAW1NSG3"/>
<keyword evidence="13" id="KW-1185">Reference proteome</keyword>
<comment type="similarity">
    <text evidence="2">Belongs to the diacylglycerol acyltransferase family.</text>
</comment>
<accession>A0AAW1NSG3</accession>
<keyword evidence="5 11" id="KW-0812">Transmembrane</keyword>
<evidence type="ECO:0008006" key="14">
    <source>
        <dbReference type="Google" id="ProtNLM"/>
    </source>
</evidence>
<name>A0AAW1NSG3_9CHLO</name>
<evidence type="ECO:0000256" key="9">
    <source>
        <dbReference type="ARBA" id="ARBA00023136"/>
    </source>
</evidence>
<evidence type="ECO:0000256" key="7">
    <source>
        <dbReference type="ARBA" id="ARBA00022989"/>
    </source>
</evidence>
<evidence type="ECO:0000256" key="10">
    <source>
        <dbReference type="ARBA" id="ARBA00023315"/>
    </source>
</evidence>
<protein>
    <recommendedName>
        <fullName evidence="14">Acyltransferase</fullName>
    </recommendedName>
</protein>
<evidence type="ECO:0000256" key="2">
    <source>
        <dbReference type="ARBA" id="ARBA00005420"/>
    </source>
</evidence>
<dbReference type="PANTHER" id="PTHR12317">
    <property type="entry name" value="DIACYLGLYCEROL O-ACYLTRANSFERASE"/>
    <property type="match status" value="1"/>
</dbReference>
<organism evidence="12 13">
    <name type="scientific">Symbiochloris irregularis</name>
    <dbReference type="NCBI Taxonomy" id="706552"/>
    <lineage>
        <taxon>Eukaryota</taxon>
        <taxon>Viridiplantae</taxon>
        <taxon>Chlorophyta</taxon>
        <taxon>core chlorophytes</taxon>
        <taxon>Trebouxiophyceae</taxon>
        <taxon>Trebouxiales</taxon>
        <taxon>Trebouxiaceae</taxon>
        <taxon>Symbiochloris</taxon>
    </lineage>
</organism>
<keyword evidence="7 11" id="KW-1133">Transmembrane helix</keyword>
<dbReference type="GO" id="GO:0004144">
    <property type="term" value="F:diacylglycerol O-acyltransferase activity"/>
    <property type="evidence" value="ECO:0007669"/>
    <property type="project" value="UniProtKB-ARBA"/>
</dbReference>
<comment type="caution">
    <text evidence="12">The sequence shown here is derived from an EMBL/GenBank/DDBJ whole genome shotgun (WGS) entry which is preliminary data.</text>
</comment>
<dbReference type="InterPro" id="IPR007130">
    <property type="entry name" value="DAGAT"/>
</dbReference>
<proteinExistence type="inferred from homology"/>
<dbReference type="EMBL" id="JALJOQ010000112">
    <property type="protein sequence ID" value="KAK9796981.1"/>
    <property type="molecule type" value="Genomic_DNA"/>
</dbReference>
<keyword evidence="10" id="KW-0012">Acyltransferase</keyword>
<dbReference type="GO" id="GO:0005789">
    <property type="term" value="C:endoplasmic reticulum membrane"/>
    <property type="evidence" value="ECO:0007669"/>
    <property type="project" value="UniProtKB-SubCell"/>
</dbReference>
<evidence type="ECO:0000256" key="11">
    <source>
        <dbReference type="SAM" id="Phobius"/>
    </source>
</evidence>
<comment type="subcellular location">
    <subcellularLocation>
        <location evidence="1">Endoplasmic reticulum membrane</location>
        <topology evidence="1">Multi-pass membrane protein</topology>
    </subcellularLocation>
</comment>
<evidence type="ECO:0000313" key="12">
    <source>
        <dbReference type="EMBL" id="KAK9796981.1"/>
    </source>
</evidence>
<evidence type="ECO:0000256" key="1">
    <source>
        <dbReference type="ARBA" id="ARBA00004477"/>
    </source>
</evidence>
<keyword evidence="4" id="KW-0808">Transferase</keyword>
<evidence type="ECO:0000256" key="5">
    <source>
        <dbReference type="ARBA" id="ARBA00022692"/>
    </source>
</evidence>
<dbReference type="Proteomes" id="UP001465755">
    <property type="component" value="Unassembled WGS sequence"/>
</dbReference>
<feature type="transmembrane region" description="Helical" evidence="11">
    <location>
        <begin position="36"/>
        <end position="53"/>
    </location>
</feature>
<reference evidence="12 13" key="1">
    <citation type="journal article" date="2024" name="Nat. Commun.">
        <title>Phylogenomics reveals the evolutionary origins of lichenization in chlorophyte algae.</title>
        <authorList>
            <person name="Puginier C."/>
            <person name="Libourel C."/>
            <person name="Otte J."/>
            <person name="Skaloud P."/>
            <person name="Haon M."/>
            <person name="Grisel S."/>
            <person name="Petersen M."/>
            <person name="Berrin J.G."/>
            <person name="Delaux P.M."/>
            <person name="Dal Grande F."/>
            <person name="Keller J."/>
        </authorList>
    </citation>
    <scope>NUCLEOTIDE SEQUENCE [LARGE SCALE GENOMIC DNA]</scope>
    <source>
        <strain evidence="12 13">SAG 2036</strain>
    </source>
</reference>
<sequence>MDLEYLLGCVFFASWLGSLMWVTFTTPLALCLLPNRWALAYLAILWGTLVIPLDRPISRWGRHFMTLSIKAAYRRHKVQVTYEDKAALTPGRPYIVGYEPHSVLPFALQTVFCDLAPARAPGFKDMRILATTAGFYVPLLRHIWWWLGTRSADRKSMSAILAAGGTAVLIPGGVQECGYLEQGKETVFLKSRKGFVRMALQHGAPLVPVFCFGQTRMLSFRHLGPPLMPRAAVKNFARMIGVLPMVVWGWLQVM</sequence>
<gene>
    <name evidence="12" type="ORF">WJX73_006358</name>
</gene>
<evidence type="ECO:0000256" key="3">
    <source>
        <dbReference type="ARBA" id="ARBA00022516"/>
    </source>
</evidence>
<keyword evidence="6" id="KW-0256">Endoplasmic reticulum</keyword>
<keyword evidence="9 11" id="KW-0472">Membrane</keyword>